<accession>A0A5K7S3W8</accession>
<dbReference type="Pfam" id="PF14602">
    <property type="entry name" value="Hexapep_2"/>
    <property type="match status" value="1"/>
</dbReference>
<proteinExistence type="predicted"/>
<dbReference type="InterPro" id="IPR001451">
    <property type="entry name" value="Hexapep"/>
</dbReference>
<organism evidence="1 2">
    <name type="scientific">Aquipluma nitroreducens</name>
    <dbReference type="NCBI Taxonomy" id="2010828"/>
    <lineage>
        <taxon>Bacteria</taxon>
        <taxon>Pseudomonadati</taxon>
        <taxon>Bacteroidota</taxon>
        <taxon>Bacteroidia</taxon>
        <taxon>Marinilabiliales</taxon>
        <taxon>Prolixibacteraceae</taxon>
        <taxon>Aquipluma</taxon>
    </lineage>
</organism>
<dbReference type="PANTHER" id="PTHR23416">
    <property type="entry name" value="SIALIC ACID SYNTHASE-RELATED"/>
    <property type="match status" value="1"/>
</dbReference>
<dbReference type="InterPro" id="IPR051159">
    <property type="entry name" value="Hexapeptide_acetyltransf"/>
</dbReference>
<dbReference type="AlphaFoldDB" id="A0A5K7S3W8"/>
<dbReference type="Proteomes" id="UP001193389">
    <property type="component" value="Chromosome"/>
</dbReference>
<sequence length="174" mass="19605">MVIFHFYKIIKGYLSKIKQYYFTAIVRYKAAKCSGKILVINRSSVTTNTYLGNNVNFQGMLITGKGKVVIGDNFHSGKGCIIMSHYHNYDHGAKIPYDDTYIIKDVIIEDNVWLGLNVTLLPGITLGEGSIIQAGSIVVSNIPSLAIAGGHPAKVFKYRDKEHYYRLKEENRFH</sequence>
<dbReference type="Gene3D" id="2.160.10.10">
    <property type="entry name" value="Hexapeptide repeat proteins"/>
    <property type="match status" value="1"/>
</dbReference>
<evidence type="ECO:0000313" key="1">
    <source>
        <dbReference type="EMBL" id="BBE16226.1"/>
    </source>
</evidence>
<dbReference type="KEGG" id="anf:AQPE_0363"/>
<dbReference type="SUPFAM" id="SSF51161">
    <property type="entry name" value="Trimeric LpxA-like enzymes"/>
    <property type="match status" value="1"/>
</dbReference>
<evidence type="ECO:0000313" key="2">
    <source>
        <dbReference type="Proteomes" id="UP001193389"/>
    </source>
</evidence>
<name>A0A5K7S3W8_9BACT</name>
<keyword evidence="2" id="KW-1185">Reference proteome</keyword>
<dbReference type="RefSeq" id="WP_318349318.1">
    <property type="nucleotide sequence ID" value="NZ_AP018694.1"/>
</dbReference>
<dbReference type="EMBL" id="AP018694">
    <property type="protein sequence ID" value="BBE16226.1"/>
    <property type="molecule type" value="Genomic_DNA"/>
</dbReference>
<dbReference type="CDD" id="cd04647">
    <property type="entry name" value="LbH_MAT_like"/>
    <property type="match status" value="1"/>
</dbReference>
<dbReference type="InterPro" id="IPR011004">
    <property type="entry name" value="Trimer_LpxA-like_sf"/>
</dbReference>
<gene>
    <name evidence="1" type="ORF">AQPE_0363</name>
</gene>
<protein>
    <submittedName>
        <fullName evidence="1">Galactoside O-acetyltransferase</fullName>
    </submittedName>
</protein>
<reference evidence="1" key="1">
    <citation type="journal article" date="2020" name="Int. J. Syst. Evol. Microbiol.">
        <title>Aquipluma nitroreducens gen. nov. sp. nov., a novel facultatively anaerobic bacterium isolated from a freshwater lake.</title>
        <authorList>
            <person name="Watanabe M."/>
            <person name="Kojima H."/>
            <person name="Fukui M."/>
        </authorList>
    </citation>
    <scope>NUCLEOTIDE SEQUENCE</scope>
    <source>
        <strain evidence="1">MeG22</strain>
    </source>
</reference>